<protein>
    <submittedName>
        <fullName evidence="2 3">Uncharacterized protein</fullName>
    </submittedName>
</protein>
<sequence>MQTQNPAKRLKSSSSAFSPYDRKEAQKEKMLEDIISKPVNIKEMMILNPYLTSPAPEISSSPLCESKSFDFEDMKTRRIVIDGVITAIGWKEFCEIDEPAKDFPVTALKNEYKILHNLCTHSLLPRSRNRYRVHDIDLMILHYLTLGQRINFPYLIIRHIIAALKDTSRNGGLPYSMALTKVFKEFKLSFIGALLYGLNQSFQGIQTLLHRRKSHRKSEAIQL</sequence>
<feature type="compositionally biased region" description="Polar residues" evidence="1">
    <location>
        <begin position="1"/>
        <end position="17"/>
    </location>
</feature>
<evidence type="ECO:0000313" key="4">
    <source>
        <dbReference type="Proteomes" id="UP000002051"/>
    </source>
</evidence>
<proteinExistence type="predicted"/>
<dbReference type="Proteomes" id="UP000002051">
    <property type="component" value="Unassembled WGS sequence"/>
</dbReference>
<reference evidence="2 4" key="1">
    <citation type="journal article" date="2011" name="Nature">
        <title>The Medicago genome provides insight into the evolution of rhizobial symbioses.</title>
        <authorList>
            <person name="Young N.D."/>
            <person name="Debelle F."/>
            <person name="Oldroyd G.E."/>
            <person name="Geurts R."/>
            <person name="Cannon S.B."/>
            <person name="Udvardi M.K."/>
            <person name="Benedito V.A."/>
            <person name="Mayer K.F."/>
            <person name="Gouzy J."/>
            <person name="Schoof H."/>
            <person name="Van de Peer Y."/>
            <person name="Proost S."/>
            <person name="Cook D.R."/>
            <person name="Meyers B.C."/>
            <person name="Spannagl M."/>
            <person name="Cheung F."/>
            <person name="De Mita S."/>
            <person name="Krishnakumar V."/>
            <person name="Gundlach H."/>
            <person name="Zhou S."/>
            <person name="Mudge J."/>
            <person name="Bharti A.K."/>
            <person name="Murray J.D."/>
            <person name="Naoumkina M.A."/>
            <person name="Rosen B."/>
            <person name="Silverstein K.A."/>
            <person name="Tang H."/>
            <person name="Rombauts S."/>
            <person name="Zhao P.X."/>
            <person name="Zhou P."/>
            <person name="Barbe V."/>
            <person name="Bardou P."/>
            <person name="Bechner M."/>
            <person name="Bellec A."/>
            <person name="Berger A."/>
            <person name="Berges H."/>
            <person name="Bidwell S."/>
            <person name="Bisseling T."/>
            <person name="Choisne N."/>
            <person name="Couloux A."/>
            <person name="Denny R."/>
            <person name="Deshpande S."/>
            <person name="Dai X."/>
            <person name="Doyle J.J."/>
            <person name="Dudez A.M."/>
            <person name="Farmer A.D."/>
            <person name="Fouteau S."/>
            <person name="Franken C."/>
            <person name="Gibelin C."/>
            <person name="Gish J."/>
            <person name="Goldstein S."/>
            <person name="Gonzalez A.J."/>
            <person name="Green P.J."/>
            <person name="Hallab A."/>
            <person name="Hartog M."/>
            <person name="Hua A."/>
            <person name="Humphray S.J."/>
            <person name="Jeong D.H."/>
            <person name="Jing Y."/>
            <person name="Jocker A."/>
            <person name="Kenton S.M."/>
            <person name="Kim D.J."/>
            <person name="Klee K."/>
            <person name="Lai H."/>
            <person name="Lang C."/>
            <person name="Lin S."/>
            <person name="Macmil S.L."/>
            <person name="Magdelenat G."/>
            <person name="Matthews L."/>
            <person name="McCorrison J."/>
            <person name="Monaghan E.L."/>
            <person name="Mun J.H."/>
            <person name="Najar F.Z."/>
            <person name="Nicholson C."/>
            <person name="Noirot C."/>
            <person name="O'Bleness M."/>
            <person name="Paule C.R."/>
            <person name="Poulain J."/>
            <person name="Prion F."/>
            <person name="Qin B."/>
            <person name="Qu C."/>
            <person name="Retzel E.F."/>
            <person name="Riddle C."/>
            <person name="Sallet E."/>
            <person name="Samain S."/>
            <person name="Samson N."/>
            <person name="Sanders I."/>
            <person name="Saurat O."/>
            <person name="Scarpelli C."/>
            <person name="Schiex T."/>
            <person name="Segurens B."/>
            <person name="Severin A.J."/>
            <person name="Sherrier D.J."/>
            <person name="Shi R."/>
            <person name="Sims S."/>
            <person name="Singer S.R."/>
            <person name="Sinharoy S."/>
            <person name="Sterck L."/>
            <person name="Viollet A."/>
            <person name="Wang B.B."/>
            <person name="Wang K."/>
            <person name="Wang M."/>
            <person name="Wang X."/>
            <person name="Warfsmann J."/>
            <person name="Weissenbach J."/>
            <person name="White D.D."/>
            <person name="White J.D."/>
            <person name="Wiley G.B."/>
            <person name="Wincker P."/>
            <person name="Xing Y."/>
            <person name="Yang L."/>
            <person name="Yao Z."/>
            <person name="Ying F."/>
            <person name="Zhai J."/>
            <person name="Zhou L."/>
            <person name="Zuber A."/>
            <person name="Denarie J."/>
            <person name="Dixon R.A."/>
            <person name="May G.D."/>
            <person name="Schwartz D.C."/>
            <person name="Rogers J."/>
            <person name="Quetier F."/>
            <person name="Town C.D."/>
            <person name="Roe B.A."/>
        </authorList>
    </citation>
    <scope>NUCLEOTIDE SEQUENCE [LARGE SCALE GENOMIC DNA]</scope>
    <source>
        <strain evidence="2">A17</strain>
        <strain evidence="3 4">cv. Jemalong A17</strain>
    </source>
</reference>
<name>G7KS46_MEDTR</name>
<feature type="region of interest" description="Disordered" evidence="1">
    <location>
        <begin position="1"/>
        <end position="25"/>
    </location>
</feature>
<gene>
    <name evidence="2" type="ordered locus">MTR_7g037770</name>
</gene>
<dbReference type="PaxDb" id="3880-AES78659"/>
<evidence type="ECO:0000313" key="3">
    <source>
        <dbReference type="EnsemblPlants" id="AES78659"/>
    </source>
</evidence>
<reference evidence="2 4" key="2">
    <citation type="journal article" date="2014" name="BMC Genomics">
        <title>An improved genome release (version Mt4.0) for the model legume Medicago truncatula.</title>
        <authorList>
            <person name="Tang H."/>
            <person name="Krishnakumar V."/>
            <person name="Bidwell S."/>
            <person name="Rosen B."/>
            <person name="Chan A."/>
            <person name="Zhou S."/>
            <person name="Gentzbittel L."/>
            <person name="Childs K.L."/>
            <person name="Yandell M."/>
            <person name="Gundlach H."/>
            <person name="Mayer K.F."/>
            <person name="Schwartz D.C."/>
            <person name="Town C.D."/>
        </authorList>
    </citation>
    <scope>GENOME REANNOTATION</scope>
    <source>
        <strain evidence="3 4">cv. Jemalong A17</strain>
    </source>
</reference>
<keyword evidence="4" id="KW-1185">Reference proteome</keyword>
<dbReference type="EnsemblPlants" id="AES78659">
    <property type="protein sequence ID" value="AES78659"/>
    <property type="gene ID" value="MTR_7g037770"/>
</dbReference>
<dbReference type="AlphaFoldDB" id="G7KS46"/>
<dbReference type="HOGENOM" id="CLU_1241737_0_0_1"/>
<reference evidence="3" key="3">
    <citation type="submission" date="2015-04" db="UniProtKB">
        <authorList>
            <consortium name="EnsemblPlants"/>
        </authorList>
    </citation>
    <scope>IDENTIFICATION</scope>
    <source>
        <strain evidence="3">cv. Jemalong A17</strain>
    </source>
</reference>
<organism evidence="2 4">
    <name type="scientific">Medicago truncatula</name>
    <name type="common">Barrel medic</name>
    <name type="synonym">Medicago tribuloides</name>
    <dbReference type="NCBI Taxonomy" id="3880"/>
    <lineage>
        <taxon>Eukaryota</taxon>
        <taxon>Viridiplantae</taxon>
        <taxon>Streptophyta</taxon>
        <taxon>Embryophyta</taxon>
        <taxon>Tracheophyta</taxon>
        <taxon>Spermatophyta</taxon>
        <taxon>Magnoliopsida</taxon>
        <taxon>eudicotyledons</taxon>
        <taxon>Gunneridae</taxon>
        <taxon>Pentapetalae</taxon>
        <taxon>rosids</taxon>
        <taxon>fabids</taxon>
        <taxon>Fabales</taxon>
        <taxon>Fabaceae</taxon>
        <taxon>Papilionoideae</taxon>
        <taxon>50 kb inversion clade</taxon>
        <taxon>NPAAA clade</taxon>
        <taxon>Hologalegina</taxon>
        <taxon>IRL clade</taxon>
        <taxon>Trifolieae</taxon>
        <taxon>Medicago</taxon>
    </lineage>
</organism>
<evidence type="ECO:0000313" key="2">
    <source>
        <dbReference type="EMBL" id="AES78659.1"/>
    </source>
</evidence>
<evidence type="ECO:0000256" key="1">
    <source>
        <dbReference type="SAM" id="MobiDB-lite"/>
    </source>
</evidence>
<dbReference type="EMBL" id="CM001223">
    <property type="protein sequence ID" value="AES78659.1"/>
    <property type="molecule type" value="Genomic_DNA"/>
</dbReference>
<accession>G7KS46</accession>